<keyword evidence="2" id="KW-1185">Reference proteome</keyword>
<dbReference type="Pfam" id="PF14119">
    <property type="entry name" value="DUF4288"/>
    <property type="match status" value="1"/>
</dbReference>
<dbReference type="Proteomes" id="UP001501469">
    <property type="component" value="Unassembled WGS sequence"/>
</dbReference>
<evidence type="ECO:0000313" key="2">
    <source>
        <dbReference type="Proteomes" id="UP001501469"/>
    </source>
</evidence>
<sequence>MTRKKPAATKCFWSIKARFAIQIENVTGGLQTYEDRILLVKAADEEEAHRKLLPSFASYAEPYLSSAGLLVRWQFEEFLDAYETDVSSLDAFLRDEGVEVFSELGTRKRKAGYEWRPE</sequence>
<dbReference type="InterPro" id="IPR025630">
    <property type="entry name" value="DUF4288"/>
</dbReference>
<protein>
    <recommendedName>
        <fullName evidence="3">DUF4288 domain-containing protein</fullName>
    </recommendedName>
</protein>
<gene>
    <name evidence="1" type="ORF">GCM10022409_05190</name>
</gene>
<evidence type="ECO:0000313" key="1">
    <source>
        <dbReference type="EMBL" id="GAA4024197.1"/>
    </source>
</evidence>
<evidence type="ECO:0008006" key="3">
    <source>
        <dbReference type="Google" id="ProtNLM"/>
    </source>
</evidence>
<accession>A0ABP7TCT4</accession>
<dbReference type="EMBL" id="BAABDK010000001">
    <property type="protein sequence ID" value="GAA4024197.1"/>
    <property type="molecule type" value="Genomic_DNA"/>
</dbReference>
<name>A0ABP7TCT4_9BACT</name>
<comment type="caution">
    <text evidence="1">The sequence shown here is derived from an EMBL/GenBank/DDBJ whole genome shotgun (WGS) entry which is preliminary data.</text>
</comment>
<proteinExistence type="predicted"/>
<reference evidence="2" key="1">
    <citation type="journal article" date="2019" name="Int. J. Syst. Evol. Microbiol.">
        <title>The Global Catalogue of Microorganisms (GCM) 10K type strain sequencing project: providing services to taxonomists for standard genome sequencing and annotation.</title>
        <authorList>
            <consortium name="The Broad Institute Genomics Platform"/>
            <consortium name="The Broad Institute Genome Sequencing Center for Infectious Disease"/>
            <person name="Wu L."/>
            <person name="Ma J."/>
        </authorList>
    </citation>
    <scope>NUCLEOTIDE SEQUENCE [LARGE SCALE GENOMIC DNA]</scope>
    <source>
        <strain evidence="2">JCM 17225</strain>
    </source>
</reference>
<organism evidence="1 2">
    <name type="scientific">Hymenobacter glaciei</name>
    <dbReference type="NCBI Taxonomy" id="877209"/>
    <lineage>
        <taxon>Bacteria</taxon>
        <taxon>Pseudomonadati</taxon>
        <taxon>Bacteroidota</taxon>
        <taxon>Cytophagia</taxon>
        <taxon>Cytophagales</taxon>
        <taxon>Hymenobacteraceae</taxon>
        <taxon>Hymenobacter</taxon>
    </lineage>
</organism>